<evidence type="ECO:0000256" key="6">
    <source>
        <dbReference type="SAM" id="Phobius"/>
    </source>
</evidence>
<dbReference type="Gene3D" id="1.20.1250.20">
    <property type="entry name" value="MFS general substrate transporter like domains"/>
    <property type="match status" value="2"/>
</dbReference>
<keyword evidence="3 6" id="KW-0812">Transmembrane</keyword>
<keyword evidence="4 6" id="KW-1133">Transmembrane helix</keyword>
<dbReference type="Pfam" id="PF07690">
    <property type="entry name" value="MFS_1"/>
    <property type="match status" value="1"/>
</dbReference>
<dbReference type="AlphaFoldDB" id="A0A1E4RBL5"/>
<dbReference type="SUPFAM" id="SSF103473">
    <property type="entry name" value="MFS general substrate transporter"/>
    <property type="match status" value="1"/>
</dbReference>
<dbReference type="InterPro" id="IPR011701">
    <property type="entry name" value="MFS"/>
</dbReference>
<reference evidence="8" key="1">
    <citation type="submission" date="2016-05" db="EMBL/GenBank/DDBJ databases">
        <title>Comparative genomics of biotechnologically important yeasts.</title>
        <authorList>
            <consortium name="DOE Joint Genome Institute"/>
            <person name="Riley R."/>
            <person name="Haridas S."/>
            <person name="Wolfe K.H."/>
            <person name="Lopes M.R."/>
            <person name="Hittinger C.T."/>
            <person name="Goker M."/>
            <person name="Salamov A."/>
            <person name="Wisecaver J."/>
            <person name="Long T.M."/>
            <person name="Aerts A.L."/>
            <person name="Barry K."/>
            <person name="Choi C."/>
            <person name="Clum A."/>
            <person name="Coughlan A.Y."/>
            <person name="Deshpande S."/>
            <person name="Douglass A.P."/>
            <person name="Hanson S.J."/>
            <person name="Klenk H.-P."/>
            <person name="Labutti K."/>
            <person name="Lapidus A."/>
            <person name="Lindquist E."/>
            <person name="Lipzen A."/>
            <person name="Meier-Kolthoff J.P."/>
            <person name="Ohm R.A."/>
            <person name="Otillar R.P."/>
            <person name="Pangilinan J."/>
            <person name="Peng Y."/>
            <person name="Rokas A."/>
            <person name="Rosa C.A."/>
            <person name="Scheuner C."/>
            <person name="Sibirny A.A."/>
            <person name="Slot J.C."/>
            <person name="Stielow J.B."/>
            <person name="Sun H."/>
            <person name="Kurtzman C.P."/>
            <person name="Blackwell M."/>
            <person name="Grigoriev I.V."/>
            <person name="Jeffries T.W."/>
        </authorList>
    </citation>
    <scope>NUCLEOTIDE SEQUENCE [LARGE SCALE GENOMIC DNA]</scope>
    <source>
        <strain evidence="8">NRRL Y-1933</strain>
    </source>
</reference>
<dbReference type="GeneID" id="30994454"/>
<evidence type="ECO:0000256" key="4">
    <source>
        <dbReference type="ARBA" id="ARBA00022989"/>
    </source>
</evidence>
<dbReference type="PANTHER" id="PTHR43791:SF65">
    <property type="entry name" value="MAJOR FACILITATOR SUPERFAMILY (MFS) PROFILE DOMAIN-CONTAINING PROTEIN-RELATED"/>
    <property type="match status" value="1"/>
</dbReference>
<feature type="transmembrane region" description="Helical" evidence="6">
    <location>
        <begin position="386"/>
        <end position="406"/>
    </location>
</feature>
<protein>
    <submittedName>
        <fullName evidence="7">MFS general substrate transporter</fullName>
    </submittedName>
</protein>
<feature type="transmembrane region" description="Helical" evidence="6">
    <location>
        <begin position="242"/>
        <end position="262"/>
    </location>
</feature>
<dbReference type="GO" id="GO:0022857">
    <property type="term" value="F:transmembrane transporter activity"/>
    <property type="evidence" value="ECO:0007669"/>
    <property type="project" value="InterPro"/>
</dbReference>
<dbReference type="InterPro" id="IPR036259">
    <property type="entry name" value="MFS_trans_sf"/>
</dbReference>
<evidence type="ECO:0000313" key="7">
    <source>
        <dbReference type="EMBL" id="ODV64613.1"/>
    </source>
</evidence>
<sequence>MSDNWLEKQKEKVVSVNVLNEEVEVESLSSKENVFQDKAVCDYYRNLYERSNYECRHHFDADLTWTLKEEKEILRINDWRVTFWAFIMFTGLNLDRFNIRQAVSDDMLQELNLTTNDYNLGNTINLLCFLSAELPSQLISKKLGADIWIPTQICIWSIVSLTQFWIKSKTGFLVTRALIGTFEGGFICDMMLFMSYFYTGAEMPWRVSLFYISNSSTTVIAALLGSALLLIKTDSVPQGWRFMFLIEGAITLVIGIASYFMMPASAVETKKWYRKNGWYTERQEKILVNKVLRDDPNKGDMNNRQPVSLKELVKAIFDYDLVPIYLVRLLTDLSSSPVSTYLTLTLRHLGFSPIVTNLLTIPQNVLSIITMMAIGWFSERINDRTLALSIIPIWTVICLIVLRFWSKAQIDIWGTYALLLILLGAPTDGPLSITWSSSNSNSVRNRAVSSAVVNMFAQSALIIGSNIYRDDDKPLYKRGNVDLIGIAFGSLAVIIFARFYYIWRNKSNKKRWNALTFEEQESYLHTTTDETNKKINFKFVY</sequence>
<keyword evidence="5 6" id="KW-0472">Membrane</keyword>
<feature type="transmembrane region" description="Helical" evidence="6">
    <location>
        <begin position="412"/>
        <end position="435"/>
    </location>
</feature>
<keyword evidence="8" id="KW-1185">Reference proteome</keyword>
<evidence type="ECO:0000256" key="1">
    <source>
        <dbReference type="ARBA" id="ARBA00004141"/>
    </source>
</evidence>
<keyword evidence="2" id="KW-0813">Transport</keyword>
<dbReference type="GO" id="GO:0016020">
    <property type="term" value="C:membrane"/>
    <property type="evidence" value="ECO:0007669"/>
    <property type="project" value="UniProtKB-SubCell"/>
</dbReference>
<dbReference type="PANTHER" id="PTHR43791">
    <property type="entry name" value="PERMEASE-RELATED"/>
    <property type="match status" value="1"/>
</dbReference>
<feature type="transmembrane region" description="Helical" evidence="6">
    <location>
        <begin position="178"/>
        <end position="198"/>
    </location>
</feature>
<feature type="transmembrane region" description="Helical" evidence="6">
    <location>
        <begin position="210"/>
        <end position="230"/>
    </location>
</feature>
<proteinExistence type="predicted"/>
<feature type="transmembrane region" description="Helical" evidence="6">
    <location>
        <begin position="447"/>
        <end position="468"/>
    </location>
</feature>
<name>A0A1E4RBL5_9ASCO</name>
<dbReference type="Proteomes" id="UP000095085">
    <property type="component" value="Unassembled WGS sequence"/>
</dbReference>
<dbReference type="EMBL" id="KV454547">
    <property type="protein sequence ID" value="ODV64613.1"/>
    <property type="molecule type" value="Genomic_DNA"/>
</dbReference>
<evidence type="ECO:0000313" key="8">
    <source>
        <dbReference type="Proteomes" id="UP000095085"/>
    </source>
</evidence>
<accession>A0A1E4RBL5</accession>
<dbReference type="OrthoDB" id="1935484at2759"/>
<evidence type="ECO:0000256" key="2">
    <source>
        <dbReference type="ARBA" id="ARBA00022448"/>
    </source>
</evidence>
<organism evidence="7 8">
    <name type="scientific">Hyphopichia burtonii NRRL Y-1933</name>
    <dbReference type="NCBI Taxonomy" id="984485"/>
    <lineage>
        <taxon>Eukaryota</taxon>
        <taxon>Fungi</taxon>
        <taxon>Dikarya</taxon>
        <taxon>Ascomycota</taxon>
        <taxon>Saccharomycotina</taxon>
        <taxon>Pichiomycetes</taxon>
        <taxon>Debaryomycetaceae</taxon>
        <taxon>Hyphopichia</taxon>
    </lineage>
</organism>
<gene>
    <name evidence="7" type="ORF">HYPBUDRAFT_145240</name>
</gene>
<dbReference type="RefSeq" id="XP_020073680.1">
    <property type="nucleotide sequence ID" value="XM_020219904.1"/>
</dbReference>
<dbReference type="FunFam" id="1.20.1250.20:FF:000106">
    <property type="entry name" value="MFS transporter, putative"/>
    <property type="match status" value="1"/>
</dbReference>
<feature type="transmembrane region" description="Helical" evidence="6">
    <location>
        <begin position="483"/>
        <end position="503"/>
    </location>
</feature>
<evidence type="ECO:0000256" key="5">
    <source>
        <dbReference type="ARBA" id="ARBA00023136"/>
    </source>
</evidence>
<feature type="transmembrane region" description="Helical" evidence="6">
    <location>
        <begin position="354"/>
        <end position="374"/>
    </location>
</feature>
<comment type="subcellular location">
    <subcellularLocation>
        <location evidence="1">Membrane</location>
        <topology evidence="1">Multi-pass membrane protein</topology>
    </subcellularLocation>
</comment>
<evidence type="ECO:0000256" key="3">
    <source>
        <dbReference type="ARBA" id="ARBA00022692"/>
    </source>
</evidence>
<dbReference type="STRING" id="984485.A0A1E4RBL5"/>